<dbReference type="KEGG" id="zga:ZOBELLIA_3357"/>
<keyword evidence="8" id="KW-0449">Lipoprotein</keyword>
<gene>
    <name evidence="8" type="ordered locus">zobellia_3357</name>
</gene>
<keyword evidence="4" id="KW-0472">Membrane</keyword>
<evidence type="ECO:0000259" key="7">
    <source>
        <dbReference type="Pfam" id="PF14322"/>
    </source>
</evidence>
<dbReference type="SUPFAM" id="SSF48452">
    <property type="entry name" value="TPR-like"/>
    <property type="match status" value="1"/>
</dbReference>
<reference evidence="9" key="1">
    <citation type="submission" date="2009-07" db="EMBL/GenBank/DDBJ databases">
        <title>Complete genome sequence of Zobellia galactanivorans Dsij.</title>
        <authorList>
            <consortium name="Genoscope - CEA"/>
        </authorList>
    </citation>
    <scope>NUCLEOTIDE SEQUENCE [LARGE SCALE GENOMIC DNA]</scope>
    <source>
        <strain evidence="9">DSM 12802 / CCUG 47099 / CIP 106680 / NCIMB 13871 / Dsij</strain>
    </source>
</reference>
<dbReference type="RefSeq" id="WP_013994688.1">
    <property type="nucleotide sequence ID" value="NC_015844.1"/>
</dbReference>
<evidence type="ECO:0000256" key="2">
    <source>
        <dbReference type="ARBA" id="ARBA00006275"/>
    </source>
</evidence>
<dbReference type="Pfam" id="PF14322">
    <property type="entry name" value="SusD-like_3"/>
    <property type="match status" value="1"/>
</dbReference>
<dbReference type="InterPro" id="IPR011990">
    <property type="entry name" value="TPR-like_helical_dom_sf"/>
</dbReference>
<dbReference type="GO" id="GO:0009279">
    <property type="term" value="C:cell outer membrane"/>
    <property type="evidence" value="ECO:0007669"/>
    <property type="project" value="UniProtKB-SubCell"/>
</dbReference>
<dbReference type="Gene3D" id="1.25.40.390">
    <property type="match status" value="1"/>
</dbReference>
<reference evidence="8 9" key="2">
    <citation type="journal article" date="2012" name="Environ. Microbiol.">
        <title>Characterization of the first alginolytic operons in a marine bacterium: from their emergence in marine Flavobacteriia to their independent transfers to marine Proteobacteria and human gut Bacteroides.</title>
        <authorList>
            <person name="Thomas F."/>
            <person name="Barbeyron T."/>
            <person name="Tonon T."/>
            <person name="Genicot S."/>
            <person name="Czjzek M."/>
            <person name="Michel G."/>
        </authorList>
    </citation>
    <scope>NUCLEOTIDE SEQUENCE [LARGE SCALE GENOMIC DNA]</scope>
    <source>
        <strain evidence="9">DSM 12802 / CCUG 47099 / CIP 106680 / NCIMB 13871 / Dsij</strain>
    </source>
</reference>
<comment type="subcellular location">
    <subcellularLocation>
        <location evidence="1">Cell outer membrane</location>
    </subcellularLocation>
</comment>
<comment type="similarity">
    <text evidence="2">Belongs to the SusD family.</text>
</comment>
<sequence>MLRKINILLLVFLGTTITSCDDDFLETTPTDAISAVDALADEESMQLILNGLHRGLYSQSQTILPGGQSSRANNHYWVPLGDNLSGGLIHSASANNLGWRTEMQWNSHTDPTSLTCELLWYHRYNIVLGANLLINRATDGTMLESQALYEILGQAYTYRAYAYLSLVQHYAKGYLIGDPATDPGVPLLFSSELPFTSEPRSTVQEVYDQIGADLVDAIAAFEKGTGRPSGGADTKSQLNIDVAYGLLARTALSKGDWETAAEAAVKARENYPLMGEEEWKSGFNSNNLSEVIWGSHVIDAETAFFSSYFYLVSNTFNGSQVRNNPKIADRRLVDAIPDTDYRKDVFFIDAPNTNSSAANNQGGLDSNTGLPRDPNYENDLEGYNARRAEINAIYGITNAYNQHPYMHFKLKNANSGSIDPDDIIYMRSSEMYLIEAEAKAMMDDIAGAQEALRPLGEERDSAYDVTAYNTKEALMEHIKFQRRLELWGEGFGYTDKIRWDEGIDHAADGGSGASEVLYQEAFQVERPSENDDWIFKIPQAEIDANPNLSPADQN</sequence>
<evidence type="ECO:0000256" key="1">
    <source>
        <dbReference type="ARBA" id="ARBA00004442"/>
    </source>
</evidence>
<dbReference type="STRING" id="63186.ZOBELLIA_3357"/>
<evidence type="ECO:0000313" key="8">
    <source>
        <dbReference type="EMBL" id="CAZ97495.1"/>
    </source>
</evidence>
<proteinExistence type="inferred from homology"/>
<dbReference type="OrthoDB" id="1100079at2"/>
<name>G0L8E3_ZOBGA</name>
<feature type="domain" description="SusD-like N-terminal" evidence="7">
    <location>
        <begin position="101"/>
        <end position="224"/>
    </location>
</feature>
<feature type="domain" description="RagB/SusD" evidence="6">
    <location>
        <begin position="317"/>
        <end position="549"/>
    </location>
</feature>
<dbReference type="EMBL" id="FP476056">
    <property type="protein sequence ID" value="CAZ97495.1"/>
    <property type="molecule type" value="Genomic_DNA"/>
</dbReference>
<dbReference type="InterPro" id="IPR012944">
    <property type="entry name" value="SusD_RagB_dom"/>
</dbReference>
<dbReference type="AlphaFoldDB" id="G0L8E3"/>
<keyword evidence="3" id="KW-0732">Signal</keyword>
<evidence type="ECO:0000256" key="3">
    <source>
        <dbReference type="ARBA" id="ARBA00022729"/>
    </source>
</evidence>
<evidence type="ECO:0000259" key="6">
    <source>
        <dbReference type="Pfam" id="PF07980"/>
    </source>
</evidence>
<dbReference type="InterPro" id="IPR033985">
    <property type="entry name" value="SusD-like_N"/>
</dbReference>
<keyword evidence="9" id="KW-1185">Reference proteome</keyword>
<dbReference type="PROSITE" id="PS51257">
    <property type="entry name" value="PROKAR_LIPOPROTEIN"/>
    <property type="match status" value="1"/>
</dbReference>
<dbReference type="PATRIC" id="fig|63186.3.peg.3274"/>
<evidence type="ECO:0000256" key="4">
    <source>
        <dbReference type="ARBA" id="ARBA00023136"/>
    </source>
</evidence>
<accession>G0L8E3</accession>
<dbReference type="Proteomes" id="UP000008898">
    <property type="component" value="Chromosome"/>
</dbReference>
<organism evidence="8 9">
    <name type="scientific">Zobellia galactanivorans (strain DSM 12802 / CCUG 47099 / CIP 106680 / NCIMB 13871 / Dsij)</name>
    <dbReference type="NCBI Taxonomy" id="63186"/>
    <lineage>
        <taxon>Bacteria</taxon>
        <taxon>Pseudomonadati</taxon>
        <taxon>Bacteroidota</taxon>
        <taxon>Flavobacteriia</taxon>
        <taxon>Flavobacteriales</taxon>
        <taxon>Flavobacteriaceae</taxon>
        <taxon>Zobellia</taxon>
    </lineage>
</organism>
<dbReference type="HOGENOM" id="CLU_015553_3_2_10"/>
<keyword evidence="5" id="KW-0998">Cell outer membrane</keyword>
<dbReference type="Pfam" id="PF07980">
    <property type="entry name" value="SusD_RagB"/>
    <property type="match status" value="1"/>
</dbReference>
<evidence type="ECO:0000313" key="9">
    <source>
        <dbReference type="Proteomes" id="UP000008898"/>
    </source>
</evidence>
<protein>
    <submittedName>
        <fullName evidence="8">SusD/RagB family lipoprotein</fullName>
    </submittedName>
</protein>
<evidence type="ECO:0000256" key="5">
    <source>
        <dbReference type="ARBA" id="ARBA00023237"/>
    </source>
</evidence>